<dbReference type="OrthoDB" id="3026777at2759"/>
<keyword evidence="2 6" id="KW-0812">Transmembrane</keyword>
<keyword evidence="8" id="KW-1185">Reference proteome</keyword>
<evidence type="ECO:0000313" key="7">
    <source>
        <dbReference type="EMBL" id="SGZ50804.1"/>
    </source>
</evidence>
<feature type="transmembrane region" description="Helical" evidence="6">
    <location>
        <begin position="499"/>
        <end position="521"/>
    </location>
</feature>
<dbReference type="InterPro" id="IPR036259">
    <property type="entry name" value="MFS_trans_sf"/>
</dbReference>
<evidence type="ECO:0000256" key="5">
    <source>
        <dbReference type="SAM" id="MobiDB-lite"/>
    </source>
</evidence>
<feature type="transmembrane region" description="Helical" evidence="6">
    <location>
        <begin position="188"/>
        <end position="212"/>
    </location>
</feature>
<dbReference type="GO" id="GO:0022857">
    <property type="term" value="F:transmembrane transporter activity"/>
    <property type="evidence" value="ECO:0007669"/>
    <property type="project" value="InterPro"/>
</dbReference>
<dbReference type="EMBL" id="LT635757">
    <property type="protein sequence ID" value="SGZ50804.1"/>
    <property type="molecule type" value="Genomic_DNA"/>
</dbReference>
<evidence type="ECO:0000256" key="3">
    <source>
        <dbReference type="ARBA" id="ARBA00022989"/>
    </source>
</evidence>
<evidence type="ECO:0000313" key="8">
    <source>
        <dbReference type="Proteomes" id="UP000182334"/>
    </source>
</evidence>
<evidence type="ECO:0000256" key="4">
    <source>
        <dbReference type="ARBA" id="ARBA00023136"/>
    </source>
</evidence>
<feature type="transmembrane region" description="Helical" evidence="6">
    <location>
        <begin position="359"/>
        <end position="376"/>
    </location>
</feature>
<evidence type="ECO:0000256" key="2">
    <source>
        <dbReference type="ARBA" id="ARBA00022692"/>
    </source>
</evidence>
<feature type="compositionally biased region" description="Acidic residues" evidence="5">
    <location>
        <begin position="43"/>
        <end position="54"/>
    </location>
</feature>
<feature type="transmembrane region" description="Helical" evidence="6">
    <location>
        <begin position="276"/>
        <end position="293"/>
    </location>
</feature>
<organism evidence="7 8">
    <name type="scientific">Sungouiella intermedia</name>
    <dbReference type="NCBI Taxonomy" id="45354"/>
    <lineage>
        <taxon>Eukaryota</taxon>
        <taxon>Fungi</taxon>
        <taxon>Dikarya</taxon>
        <taxon>Ascomycota</taxon>
        <taxon>Saccharomycotina</taxon>
        <taxon>Pichiomycetes</taxon>
        <taxon>Metschnikowiaceae</taxon>
        <taxon>Sungouiella</taxon>
    </lineage>
</organism>
<keyword evidence="4 6" id="KW-0472">Membrane</keyword>
<dbReference type="Pfam" id="PF07690">
    <property type="entry name" value="MFS_1"/>
    <property type="match status" value="1"/>
</dbReference>
<dbReference type="Proteomes" id="UP000182334">
    <property type="component" value="Chromosome II"/>
</dbReference>
<evidence type="ECO:0000256" key="6">
    <source>
        <dbReference type="SAM" id="Phobius"/>
    </source>
</evidence>
<feature type="transmembrane region" description="Helical" evidence="6">
    <location>
        <begin position="224"/>
        <end position="247"/>
    </location>
</feature>
<name>A0A1L0D2T9_9ASCO</name>
<dbReference type="SUPFAM" id="SSF103473">
    <property type="entry name" value="MFS general substrate transporter"/>
    <property type="match status" value="1"/>
</dbReference>
<proteinExistence type="predicted"/>
<dbReference type="GO" id="GO:0016020">
    <property type="term" value="C:membrane"/>
    <property type="evidence" value="ECO:0007669"/>
    <property type="project" value="UniProtKB-SubCell"/>
</dbReference>
<protein>
    <submittedName>
        <fullName evidence="7">CIC11C00000002543</fullName>
    </submittedName>
</protein>
<comment type="subcellular location">
    <subcellularLocation>
        <location evidence="1">Membrane</location>
        <topology evidence="1">Multi-pass membrane protein</topology>
    </subcellularLocation>
</comment>
<feature type="transmembrane region" description="Helical" evidence="6">
    <location>
        <begin position="466"/>
        <end position="487"/>
    </location>
</feature>
<dbReference type="Gene3D" id="1.20.1250.20">
    <property type="entry name" value="MFS general substrate transporter like domains"/>
    <property type="match status" value="1"/>
</dbReference>
<evidence type="ECO:0000256" key="1">
    <source>
        <dbReference type="ARBA" id="ARBA00004141"/>
    </source>
</evidence>
<dbReference type="InterPro" id="IPR011701">
    <property type="entry name" value="MFS"/>
</dbReference>
<feature type="transmembrane region" description="Helical" evidence="6">
    <location>
        <begin position="440"/>
        <end position="460"/>
    </location>
</feature>
<gene>
    <name evidence="7" type="ORF">SAMEA4029010_CIC11G00000002543</name>
</gene>
<feature type="region of interest" description="Disordered" evidence="5">
    <location>
        <begin position="27"/>
        <end position="54"/>
    </location>
</feature>
<keyword evidence="3 6" id="KW-1133">Transmembrane helix</keyword>
<accession>A0A1L0D2T9</accession>
<feature type="transmembrane region" description="Helical" evidence="6">
    <location>
        <begin position="157"/>
        <end position="176"/>
    </location>
</feature>
<sequence length="563" mass="62153">MPFQETDALLDPSNVEARLYEEQLLNGPISQPPIDTIEPNEVAVEDEDEEDDGEDKDWIVRLNELPWVQKPAPLKMAFGLFVIGIALAIGAPLKQVIMYKLACQSLIKNAPGAQCDPIQVQQLVTNYQMWENIFTPLVLIATTVQVCRMLDIYGRKFFITLFSVCLFCGEFVYYIAVSRASGFPMLWMWLGTIIALCAGGPSGVGALCKAYITDITKPKDRIYFIGLAFVGIEVGQLVGPLISSFIVKLARGSGVPGKNSNIENAIPSLELLPLKISLVMMFVFVFYNYFLLAESRSPVLRSKSRSASIALAAVGPTQNRKFALRHQIVAVFRPLKILFYPEEFKTRDNKDHFTRDRTIVILLAFGESMCIVLAIVENVFSPQYGIYKYHWDSVTLSYLMFSNGLATTLLMVAVSPILFKRILPSLGFKVNDQAIDGIDTLVIVLTTLIFALCLIGQSFAPNTLSFLGFSVAQQVYNLCAATLTAAIAKYFPSSKIGELYGAVSLAQSVTTLIIPALFSQLFSYGVRHGIPQLPFLALTIPSVGMAMVGLLMRRLSATPSIRI</sequence>
<feature type="transmembrane region" description="Helical" evidence="6">
    <location>
        <begin position="396"/>
        <end position="419"/>
    </location>
</feature>
<feature type="transmembrane region" description="Helical" evidence="6">
    <location>
        <begin position="72"/>
        <end position="91"/>
    </location>
</feature>
<feature type="transmembrane region" description="Helical" evidence="6">
    <location>
        <begin position="533"/>
        <end position="552"/>
    </location>
</feature>
<reference evidence="7 8" key="1">
    <citation type="submission" date="2016-10" db="EMBL/GenBank/DDBJ databases">
        <authorList>
            <person name="de Groot N.N."/>
        </authorList>
    </citation>
    <scope>NUCLEOTIDE SEQUENCE [LARGE SCALE GENOMIC DNA]</scope>
    <source>
        <strain evidence="7 8">CBS 141442</strain>
    </source>
</reference>
<dbReference type="AlphaFoldDB" id="A0A1L0D2T9"/>
<dbReference type="PANTHER" id="PTHR23507:SF1">
    <property type="entry name" value="FI18259P1-RELATED"/>
    <property type="match status" value="1"/>
</dbReference>
<dbReference type="PANTHER" id="PTHR23507">
    <property type="entry name" value="ZGC:174356"/>
    <property type="match status" value="1"/>
</dbReference>